<proteinExistence type="predicted"/>
<protein>
    <submittedName>
        <fullName evidence="2">Microtubule-associated protein, MAP65/Ase1/PRC1</fullName>
    </submittedName>
</protein>
<dbReference type="OrthoDB" id="642895at2759"/>
<keyword evidence="3" id="KW-1185">Reference proteome</keyword>
<feature type="non-terminal residue" evidence="2">
    <location>
        <position position="1"/>
    </location>
</feature>
<evidence type="ECO:0000313" key="3">
    <source>
        <dbReference type="Proteomes" id="UP000265618"/>
    </source>
</evidence>
<dbReference type="Pfam" id="PF03999">
    <property type="entry name" value="MAP65_ASE1"/>
    <property type="match status" value="1"/>
</dbReference>
<reference evidence="2 3" key="1">
    <citation type="journal article" date="2018" name="PLoS ONE">
        <title>The draft genome of Kipferlia bialata reveals reductive genome evolution in fornicate parasites.</title>
        <authorList>
            <person name="Tanifuji G."/>
            <person name="Takabayashi S."/>
            <person name="Kume K."/>
            <person name="Takagi M."/>
            <person name="Nakayama T."/>
            <person name="Kamikawa R."/>
            <person name="Inagaki Y."/>
            <person name="Hashimoto T."/>
        </authorList>
    </citation>
    <scope>NUCLEOTIDE SEQUENCE [LARGE SCALE GENOMIC DNA]</scope>
    <source>
        <strain evidence="2">NY0173</strain>
    </source>
</reference>
<accession>A0A9K3D263</accession>
<organism evidence="2 3">
    <name type="scientific">Kipferlia bialata</name>
    <dbReference type="NCBI Taxonomy" id="797122"/>
    <lineage>
        <taxon>Eukaryota</taxon>
        <taxon>Metamonada</taxon>
        <taxon>Carpediemonas-like organisms</taxon>
        <taxon>Kipferlia</taxon>
    </lineage>
</organism>
<gene>
    <name evidence="2" type="ORF">KIPB_009365</name>
</gene>
<dbReference type="AlphaFoldDB" id="A0A9K3D263"/>
<dbReference type="Proteomes" id="UP000265618">
    <property type="component" value="Unassembled WGS sequence"/>
</dbReference>
<dbReference type="EMBL" id="BDIP01003158">
    <property type="protein sequence ID" value="GIQ87346.1"/>
    <property type="molecule type" value="Genomic_DNA"/>
</dbReference>
<dbReference type="Gene3D" id="1.20.58.1520">
    <property type="match status" value="1"/>
</dbReference>
<evidence type="ECO:0000313" key="2">
    <source>
        <dbReference type="EMBL" id="GIQ87346.1"/>
    </source>
</evidence>
<evidence type="ECO:0000256" key="1">
    <source>
        <dbReference type="SAM" id="Coils"/>
    </source>
</evidence>
<name>A0A9K3D263_9EUKA</name>
<sequence>AEREAMRVADAERVRTLEEERDAAIQQCQREADELVKHHQAQVSAENSAKLQAERDRHATAMQLSKLRHSSMLWRNDYTKHVQQHYASLIVKMQEKASERERESAEQVMKEREREVVEAVKLKEQEERHKEEMAALTLAQQKQEEERQDRLNKANQAKLAELSELSSVKTHLSELWEVLEITPEDRHAFTSRILMAPEQLSAGEMLEECKKESKRLTDMVPIVELIVKREFVLSRYRELQKMTTSKERLFSPSQRLLAEDRHRAEISQNMASINRLLIPQIRRYEAEHRQPFVYRGVGYLEQMQGEKIDKR</sequence>
<keyword evidence="1" id="KW-0175">Coiled coil</keyword>
<comment type="caution">
    <text evidence="2">The sequence shown here is derived from an EMBL/GenBank/DDBJ whole genome shotgun (WGS) entry which is preliminary data.</text>
</comment>
<feature type="coiled-coil region" evidence="1">
    <location>
        <begin position="95"/>
        <end position="146"/>
    </location>
</feature>